<accession>A0ABT3LBZ0</accession>
<evidence type="ECO:0000313" key="2">
    <source>
        <dbReference type="EMBL" id="MCW6039015.1"/>
    </source>
</evidence>
<organism evidence="2 3">
    <name type="scientific">Spirulina subsalsa FACHB-351</name>
    <dbReference type="NCBI Taxonomy" id="234711"/>
    <lineage>
        <taxon>Bacteria</taxon>
        <taxon>Bacillati</taxon>
        <taxon>Cyanobacteriota</taxon>
        <taxon>Cyanophyceae</taxon>
        <taxon>Spirulinales</taxon>
        <taxon>Spirulinaceae</taxon>
        <taxon>Spirulina</taxon>
    </lineage>
</organism>
<evidence type="ECO:0000313" key="3">
    <source>
        <dbReference type="Proteomes" id="UP001526426"/>
    </source>
</evidence>
<dbReference type="Proteomes" id="UP001526426">
    <property type="component" value="Unassembled WGS sequence"/>
</dbReference>
<dbReference type="EMBL" id="JAIHOM010000237">
    <property type="protein sequence ID" value="MCW6039015.1"/>
    <property type="molecule type" value="Genomic_DNA"/>
</dbReference>
<reference evidence="2 3" key="1">
    <citation type="submission" date="2021-08" db="EMBL/GenBank/DDBJ databases">
        <title>Draft genome sequence of Spirulina subsalsa with high tolerance to salinity and hype-accumulation of phycocyanin.</title>
        <authorList>
            <person name="Pei H."/>
            <person name="Jiang L."/>
        </authorList>
    </citation>
    <scope>NUCLEOTIDE SEQUENCE [LARGE SCALE GENOMIC DNA]</scope>
    <source>
        <strain evidence="2 3">FACHB-351</strain>
    </source>
</reference>
<proteinExistence type="predicted"/>
<keyword evidence="3" id="KW-1185">Reference proteome</keyword>
<feature type="non-terminal residue" evidence="2">
    <location>
        <position position="1"/>
    </location>
</feature>
<feature type="compositionally biased region" description="Polar residues" evidence="1">
    <location>
        <begin position="71"/>
        <end position="82"/>
    </location>
</feature>
<feature type="region of interest" description="Disordered" evidence="1">
    <location>
        <begin position="56"/>
        <end position="100"/>
    </location>
</feature>
<sequence>PPVIPPAPSVIPPAPPVIPPAPSVIPPAPPVIPPAPPVTPTTTVEIPELTATTFTIPEPLTEPGGAGQAMLRSQGQQPQQLRPNGVHTRIIPTWTPGLYQ</sequence>
<name>A0ABT3LBZ0_9CYAN</name>
<evidence type="ECO:0000256" key="1">
    <source>
        <dbReference type="SAM" id="MobiDB-lite"/>
    </source>
</evidence>
<protein>
    <submittedName>
        <fullName evidence="2">Uncharacterized protein</fullName>
    </submittedName>
</protein>
<comment type="caution">
    <text evidence="2">The sequence shown here is derived from an EMBL/GenBank/DDBJ whole genome shotgun (WGS) entry which is preliminary data.</text>
</comment>
<gene>
    <name evidence="2" type="ORF">K4A83_22585</name>
</gene>